<keyword evidence="2" id="KW-0472">Membrane</keyword>
<feature type="region of interest" description="Disordered" evidence="1">
    <location>
        <begin position="378"/>
        <end position="399"/>
    </location>
</feature>
<dbReference type="Proteomes" id="UP000011581">
    <property type="component" value="Unassembled WGS sequence"/>
</dbReference>
<feature type="region of interest" description="Disordered" evidence="1">
    <location>
        <begin position="1142"/>
        <end position="1166"/>
    </location>
</feature>
<dbReference type="EMBL" id="AOJF01000025">
    <property type="protein sequence ID" value="EMA63197.1"/>
    <property type="molecule type" value="Genomic_DNA"/>
</dbReference>
<feature type="compositionally biased region" description="Low complexity" evidence="1">
    <location>
        <begin position="378"/>
        <end position="393"/>
    </location>
</feature>
<comment type="caution">
    <text evidence="3">The sequence shown here is derived from an EMBL/GenBank/DDBJ whole genome shotgun (WGS) entry which is preliminary data.</text>
</comment>
<name>M0NZ38_9EURY</name>
<gene>
    <name evidence="3" type="ORF">C470_03681</name>
</gene>
<organism evidence="3 4">
    <name type="scientific">Halorubrum distributum JCM 13561</name>
    <dbReference type="NCBI Taxonomy" id="1227483"/>
    <lineage>
        <taxon>Archaea</taxon>
        <taxon>Methanobacteriati</taxon>
        <taxon>Methanobacteriota</taxon>
        <taxon>Stenosarchaea group</taxon>
        <taxon>Halobacteria</taxon>
        <taxon>Halobacteriales</taxon>
        <taxon>Haloferacaceae</taxon>
        <taxon>Halorubrum</taxon>
        <taxon>Halorubrum distributum group</taxon>
    </lineage>
</organism>
<feature type="region of interest" description="Disordered" evidence="1">
    <location>
        <begin position="266"/>
        <end position="301"/>
    </location>
</feature>
<reference evidence="3 4" key="1">
    <citation type="journal article" date="2014" name="PLoS Genet.">
        <title>Phylogenetically driven sequencing of extremely halophilic archaea reveals strategies for static and dynamic osmo-response.</title>
        <authorList>
            <person name="Becker E.A."/>
            <person name="Seitzer P.M."/>
            <person name="Tritt A."/>
            <person name="Larsen D."/>
            <person name="Krusor M."/>
            <person name="Yao A.I."/>
            <person name="Wu D."/>
            <person name="Madern D."/>
            <person name="Eisen J.A."/>
            <person name="Darling A.E."/>
            <person name="Facciotti M.T."/>
        </authorList>
    </citation>
    <scope>NUCLEOTIDE SEQUENCE [LARGE SCALE GENOMIC DNA]</scope>
    <source>
        <strain evidence="3 4">JCM 13561</strain>
    </source>
</reference>
<dbReference type="AlphaFoldDB" id="M0NZ38"/>
<keyword evidence="2" id="KW-1133">Transmembrane helix</keyword>
<sequence length="1166" mass="119721">MTDDSALEDLPVGTLVVVGALLLAALTLPTFAPGTGPEEPDANNGTIVTPDGTELEEVNRGPIDGLNVLPGSHLMDDSPTVHASTGAQTMRVETTTVDGEPALNLSDDRTHDGRWVAVPTEWFKGAYGEIPSVARIAHEESGTYTEPLQVRGDSAAFYVRGFSTNTVTFGGELVIQDRPATDGTRHTYQLDSRESVDNVSINLTGVENTATDSASRTASAGDTLEIDVGGTTAPRDETVTLTGVETTAPGSASLGTLSNGDTLGIDVGGNQNPENAQVTLTGDSTTSNPRSGSGTISPGETLATLDSSAFDNRNAEVSITGTSNVERTKSGSAGWVTGGSSNSFTIDTSDIDQIGSITATIDQPNSYNTNTEVLIDGTSFGTRGTSSGTGTETHTWDEGSVSVDDTTTITFSDTGGSANYQAPDGDSTGLTIASDAPHNIVATANGGGGSVSLGSGGSGSLSITSDTTAITLTADGDGTIEASASWDEIIATEDPSVSIGGSTVSHSGYLAPGETVTKPITLSPGSNSLTASTNARGVGVDVSWTEITATEDPSVSIGGSTVSHSGVLAPGETVTESVSLTTGSQSADISTDGEVDVSAEWMEVTQTRDPVVELNGNTVSHSGTLNDGETVSLDANASWVQEGTNNITVSVGDGSYSGAGPEPKVELEYRHDLESPRTVLYESEALTERYNVTKTYTNQIADATLRIPHARDVFSMRSVEYRLNESGSWSSVPQYATNLSGTTLSVDVSEVAGNPVPAGTTVEIRSAGSRVDVRDGEISVQRATPVGFDLNSRIQLDSWSSGSYLEVGETAQGELTHYATNESYPTESDYVELYSDGEQRFYAPNATSGSTLTLQTLSARVSPDHNSMRVRVPDGVNATRPRFVVEPASVVGDSWSVEYVAGTDGEYYAAVDKNGDRLGGAEKPSAIEVSRDDVGLVEIVAAEPPTPGTDTVGGGVFATLTTGNLPSLTVLFGGVAMLFVAGTRPAASRDAIDGLGASLGGVVGQVPRVGPALGSALESAVSSVGSALVSVGENRLLSGAIAAAVAVAAGQAGLYQVGSEAGAILAVGGIAVGSLYVLREAGEFTTARWIAIVAVAGVVAIQGLGEGDLLAQFVNSDAFLIAVLIAGYAAIQLVREYRQNNDPNDDRPQIVIGGRFNSGDDQEGSD</sequence>
<proteinExistence type="predicted"/>
<dbReference type="PATRIC" id="fig|1227483.3.peg.726"/>
<feature type="transmembrane region" description="Helical" evidence="2">
    <location>
        <begin position="1110"/>
        <end position="1131"/>
    </location>
</feature>
<feature type="transmembrane region" description="Helical" evidence="2">
    <location>
        <begin position="12"/>
        <end position="32"/>
    </location>
</feature>
<evidence type="ECO:0000313" key="3">
    <source>
        <dbReference type="EMBL" id="EMA63197.1"/>
    </source>
</evidence>
<feature type="transmembrane region" description="Helical" evidence="2">
    <location>
        <begin position="1085"/>
        <end position="1104"/>
    </location>
</feature>
<protein>
    <submittedName>
        <fullName evidence="3">Uncharacterized protein</fullName>
    </submittedName>
</protein>
<evidence type="ECO:0000256" key="2">
    <source>
        <dbReference type="SAM" id="Phobius"/>
    </source>
</evidence>
<evidence type="ECO:0000313" key="4">
    <source>
        <dbReference type="Proteomes" id="UP000011581"/>
    </source>
</evidence>
<feature type="transmembrane region" description="Helical" evidence="2">
    <location>
        <begin position="1061"/>
        <end position="1078"/>
    </location>
</feature>
<accession>M0NZ38</accession>
<evidence type="ECO:0000256" key="1">
    <source>
        <dbReference type="SAM" id="MobiDB-lite"/>
    </source>
</evidence>
<feature type="compositionally biased region" description="Polar residues" evidence="1">
    <location>
        <begin position="269"/>
        <end position="301"/>
    </location>
</feature>
<keyword evidence="2" id="KW-0812">Transmembrane</keyword>